<dbReference type="AlphaFoldDB" id="B0EK89"/>
<evidence type="ECO:0000313" key="2">
    <source>
        <dbReference type="EMBL" id="EDR25053.1"/>
    </source>
</evidence>
<dbReference type="Proteomes" id="UP000008076">
    <property type="component" value="Unassembled WGS sequence"/>
</dbReference>
<organism evidence="3">
    <name type="scientific">Entamoeba dispar (strain ATCC PRA-260 / SAW760)</name>
    <dbReference type="NCBI Taxonomy" id="370354"/>
    <lineage>
        <taxon>Eukaryota</taxon>
        <taxon>Amoebozoa</taxon>
        <taxon>Evosea</taxon>
        <taxon>Archamoebae</taxon>
        <taxon>Mastigamoebida</taxon>
        <taxon>Entamoebidae</taxon>
        <taxon>Entamoeba</taxon>
    </lineage>
</organism>
<accession>B0EK89</accession>
<dbReference type="OMA" id="IRTHRQN"/>
<feature type="region of interest" description="Disordered" evidence="1">
    <location>
        <begin position="1"/>
        <end position="61"/>
    </location>
</feature>
<dbReference type="VEuPathDB" id="AmoebaDB:EDI_136730"/>
<feature type="compositionally biased region" description="Basic and acidic residues" evidence="1">
    <location>
        <begin position="8"/>
        <end position="24"/>
    </location>
</feature>
<evidence type="ECO:0000256" key="1">
    <source>
        <dbReference type="SAM" id="MobiDB-lite"/>
    </source>
</evidence>
<dbReference type="RefSeq" id="XP_001738608.1">
    <property type="nucleotide sequence ID" value="XM_001738556.1"/>
</dbReference>
<dbReference type="GeneID" id="5883704"/>
<proteinExistence type="predicted"/>
<reference evidence="3" key="1">
    <citation type="submission" date="2007-12" db="EMBL/GenBank/DDBJ databases">
        <title>Annotation of Entamoeba dispar SAW760.</title>
        <authorList>
            <person name="Lorenzi H."/>
            <person name="Inman J."/>
            <person name="Schobel S."/>
            <person name="Amedeo P."/>
            <person name="Caler E."/>
        </authorList>
    </citation>
    <scope>NUCLEOTIDE SEQUENCE [LARGE SCALE GENOMIC DNA]</scope>
    <source>
        <strain evidence="3">ATCC PRA-260 / SAW760</strain>
    </source>
</reference>
<dbReference type="KEGG" id="edi:EDI_136730"/>
<feature type="compositionally biased region" description="Basic and acidic residues" evidence="1">
    <location>
        <begin position="37"/>
        <end position="51"/>
    </location>
</feature>
<protein>
    <submittedName>
        <fullName evidence="2">Uncharacterized protein</fullName>
    </submittedName>
</protein>
<name>B0EK89_ENTDS</name>
<keyword evidence="3" id="KW-1185">Reference proteome</keyword>
<sequence length="151" mass="18774">MSGTYEKLPPRSAERKKEIQEKRQASQLKRRLRKTHHGGDRKQRRRLSDRMKPRRNNRLSKIDDLKRRLDRLDRLERLQRLALLEDMFQKERALDQQRRLRNERRFREDPLIEELLALRRYRQRALENRRLPSSIARNSRRLLSRRLLDLY</sequence>
<evidence type="ECO:0000313" key="3">
    <source>
        <dbReference type="Proteomes" id="UP000008076"/>
    </source>
</evidence>
<dbReference type="EMBL" id="DS549689">
    <property type="protein sequence ID" value="EDR25053.1"/>
    <property type="molecule type" value="Genomic_DNA"/>
</dbReference>
<dbReference type="eggNOG" id="ENOG502RH7Z">
    <property type="taxonomic scope" value="Eukaryota"/>
</dbReference>
<gene>
    <name evidence="2" type="ORF">EDI_136730</name>
</gene>
<dbReference type="OrthoDB" id="10451838at2759"/>